<evidence type="ECO:0000256" key="3">
    <source>
        <dbReference type="ARBA" id="ARBA00022598"/>
    </source>
</evidence>
<dbReference type="InterPro" id="IPR005148">
    <property type="entry name" value="Arg-tRNA-synth_N"/>
</dbReference>
<dbReference type="STRING" id="1797589.A2784_03320"/>
<name>A0A1G1VPT3_9BACT</name>
<dbReference type="Pfam" id="PF00750">
    <property type="entry name" value="tRNA-synt_1d"/>
    <property type="match status" value="1"/>
</dbReference>
<dbReference type="SUPFAM" id="SSF55190">
    <property type="entry name" value="Arginyl-tRNA synthetase (ArgRS), N-terminal 'additional' domain"/>
    <property type="match status" value="1"/>
</dbReference>
<evidence type="ECO:0000259" key="12">
    <source>
        <dbReference type="SMART" id="SM01016"/>
    </source>
</evidence>
<dbReference type="Gene3D" id="3.40.50.620">
    <property type="entry name" value="HUPs"/>
    <property type="match status" value="1"/>
</dbReference>
<evidence type="ECO:0000256" key="10">
    <source>
        <dbReference type="RuleBase" id="RU363038"/>
    </source>
</evidence>
<evidence type="ECO:0000256" key="7">
    <source>
        <dbReference type="ARBA" id="ARBA00023146"/>
    </source>
</evidence>
<dbReference type="GO" id="GO:0004814">
    <property type="term" value="F:arginine-tRNA ligase activity"/>
    <property type="evidence" value="ECO:0007669"/>
    <property type="project" value="UniProtKB-UniRule"/>
</dbReference>
<protein>
    <recommendedName>
        <fullName evidence="2 9">Arginine--tRNA ligase</fullName>
        <ecNumber evidence="2 9">6.1.1.19</ecNumber>
    </recommendedName>
</protein>
<dbReference type="InterPro" id="IPR008909">
    <property type="entry name" value="DALR_anticod-bd"/>
</dbReference>
<sequence length="531" mass="60159">MEHPSEEAHGDFSTNVALRLGKRELAQNIAGEINKKLPEWLAKVEVAGPGVINFYLSEYYLLEELKRVLDLGEKYGSNQLRRGEKVMVEFTDPNPFKEFHIGHLYSNAVGEALCRLWEFNGAMVRRVNYQGDVGMHVAKALWGWRRMLNAKLQMLNLEKKPLKERVEILGQAYAEGAKVYEEDNIAKAEIEKINQQVYSHDPEIEELYQKGRAWSLEYFETIYARLGTKFDYYYFESQAAEVGMELVQGGLKRGIFKQSKGAIVFEGPHTRVFINTLGLPTYEAKELGLAPTKYKDWAYDRSVIVTANEINEYFKVLIAAMKLVEPELGAKTEHVGHGFVKLPEGKMSSRTGNIITGEWLVDEVKRKVLEVMKDGVLRQAQDATAEAVAIGAVKYALLKSSIGQDIVFDFDKSVSLQGNSGPYLQYTYARAKSVLQKALASQGVALRSMNTEELTILRWIYRFPEVVITAGERYEPSQISTYLYELAQRFNTFYNKHTILGSDFRLALTAAVGQVIKNGLWLLGIKAPEKM</sequence>
<feature type="domain" description="Arginyl tRNA synthetase N-terminal" evidence="12">
    <location>
        <begin position="2"/>
        <end position="56"/>
    </location>
</feature>
<dbReference type="InterPro" id="IPR009080">
    <property type="entry name" value="tRNAsynth_Ia_anticodon-bd"/>
</dbReference>
<reference evidence="13 14" key="1">
    <citation type="journal article" date="2016" name="Nat. Commun.">
        <title>Thousands of microbial genomes shed light on interconnected biogeochemical processes in an aquifer system.</title>
        <authorList>
            <person name="Anantharaman K."/>
            <person name="Brown C.T."/>
            <person name="Hug L.A."/>
            <person name="Sharon I."/>
            <person name="Castelle C.J."/>
            <person name="Probst A.J."/>
            <person name="Thomas B.C."/>
            <person name="Singh A."/>
            <person name="Wilkins M.J."/>
            <person name="Karaoz U."/>
            <person name="Brodie E.L."/>
            <person name="Williams K.H."/>
            <person name="Hubbard S.S."/>
            <person name="Banfield J.F."/>
        </authorList>
    </citation>
    <scope>NUCLEOTIDE SEQUENCE [LARGE SCALE GENOMIC DNA]</scope>
</reference>
<keyword evidence="7 10" id="KW-0030">Aminoacyl-tRNA synthetase</keyword>
<evidence type="ECO:0000256" key="2">
    <source>
        <dbReference type="ARBA" id="ARBA00012837"/>
    </source>
</evidence>
<dbReference type="Pfam" id="PF05746">
    <property type="entry name" value="DALR_1"/>
    <property type="match status" value="1"/>
</dbReference>
<comment type="catalytic activity">
    <reaction evidence="8">
        <text>tRNA(Arg) + L-arginine + ATP = L-arginyl-tRNA(Arg) + AMP + diphosphate</text>
        <dbReference type="Rhea" id="RHEA:20301"/>
        <dbReference type="Rhea" id="RHEA-COMP:9658"/>
        <dbReference type="Rhea" id="RHEA-COMP:9673"/>
        <dbReference type="ChEBI" id="CHEBI:30616"/>
        <dbReference type="ChEBI" id="CHEBI:32682"/>
        <dbReference type="ChEBI" id="CHEBI:33019"/>
        <dbReference type="ChEBI" id="CHEBI:78442"/>
        <dbReference type="ChEBI" id="CHEBI:78513"/>
        <dbReference type="ChEBI" id="CHEBI:456215"/>
        <dbReference type="EC" id="6.1.1.19"/>
    </reaction>
</comment>
<dbReference type="GO" id="GO:0006420">
    <property type="term" value="P:arginyl-tRNA aminoacylation"/>
    <property type="evidence" value="ECO:0007669"/>
    <property type="project" value="UniProtKB-UniRule"/>
</dbReference>
<dbReference type="SUPFAM" id="SSF47323">
    <property type="entry name" value="Anticodon-binding domain of a subclass of class I aminoacyl-tRNA synthetases"/>
    <property type="match status" value="1"/>
</dbReference>
<dbReference type="PRINTS" id="PR01038">
    <property type="entry name" value="TRNASYNTHARG"/>
</dbReference>
<comment type="similarity">
    <text evidence="1 10">Belongs to the class-I aminoacyl-tRNA synthetase family.</text>
</comment>
<dbReference type="Proteomes" id="UP000177324">
    <property type="component" value="Unassembled WGS sequence"/>
</dbReference>
<dbReference type="InterPro" id="IPR036695">
    <property type="entry name" value="Arg-tRNA-synth_N_sf"/>
</dbReference>
<dbReference type="CDD" id="cd07956">
    <property type="entry name" value="Anticodon_Ia_Arg"/>
    <property type="match status" value="1"/>
</dbReference>
<dbReference type="GO" id="GO:0005737">
    <property type="term" value="C:cytoplasm"/>
    <property type="evidence" value="ECO:0007669"/>
    <property type="project" value="UniProtKB-UniRule"/>
</dbReference>
<gene>
    <name evidence="13" type="ORF">A2784_03320</name>
</gene>
<dbReference type="EMBL" id="MHCH01000026">
    <property type="protein sequence ID" value="OGY17418.1"/>
    <property type="molecule type" value="Genomic_DNA"/>
</dbReference>
<accession>A0A1G1VPT3</accession>
<evidence type="ECO:0000256" key="4">
    <source>
        <dbReference type="ARBA" id="ARBA00022741"/>
    </source>
</evidence>
<dbReference type="Pfam" id="PF03485">
    <property type="entry name" value="Arg_tRNA_synt_N"/>
    <property type="match status" value="1"/>
</dbReference>
<dbReference type="SMART" id="SM00836">
    <property type="entry name" value="DALR_1"/>
    <property type="match status" value="1"/>
</dbReference>
<evidence type="ECO:0000313" key="14">
    <source>
        <dbReference type="Proteomes" id="UP000177324"/>
    </source>
</evidence>
<evidence type="ECO:0000313" key="13">
    <source>
        <dbReference type="EMBL" id="OGY17418.1"/>
    </source>
</evidence>
<organism evidence="13 14">
    <name type="scientific">Candidatus Chisholmbacteria bacterium RIFCSPHIGHO2_01_FULL_48_12</name>
    <dbReference type="NCBI Taxonomy" id="1797589"/>
    <lineage>
        <taxon>Bacteria</taxon>
        <taxon>Candidatus Chisholmiibacteriota</taxon>
    </lineage>
</organism>
<evidence type="ECO:0000256" key="5">
    <source>
        <dbReference type="ARBA" id="ARBA00022840"/>
    </source>
</evidence>
<keyword evidence="5 10" id="KW-0067">ATP-binding</keyword>
<proteinExistence type="inferred from homology"/>
<dbReference type="SUPFAM" id="SSF52374">
    <property type="entry name" value="Nucleotidylyl transferase"/>
    <property type="match status" value="1"/>
</dbReference>
<dbReference type="PANTHER" id="PTHR11956">
    <property type="entry name" value="ARGINYL-TRNA SYNTHETASE"/>
    <property type="match status" value="1"/>
</dbReference>
<dbReference type="AlphaFoldDB" id="A0A1G1VPT3"/>
<keyword evidence="3 10" id="KW-0436">Ligase</keyword>
<dbReference type="InterPro" id="IPR014729">
    <property type="entry name" value="Rossmann-like_a/b/a_fold"/>
</dbReference>
<dbReference type="InterPro" id="IPR001278">
    <property type="entry name" value="Arg-tRNA-ligase"/>
</dbReference>
<evidence type="ECO:0000256" key="6">
    <source>
        <dbReference type="ARBA" id="ARBA00022917"/>
    </source>
</evidence>
<dbReference type="NCBIfam" id="TIGR00456">
    <property type="entry name" value="argS"/>
    <property type="match status" value="1"/>
</dbReference>
<dbReference type="PANTHER" id="PTHR11956:SF5">
    <property type="entry name" value="ARGININE--TRNA LIGASE, CYTOPLASMIC"/>
    <property type="match status" value="1"/>
</dbReference>
<evidence type="ECO:0000256" key="9">
    <source>
        <dbReference type="NCBIfam" id="TIGR00456"/>
    </source>
</evidence>
<dbReference type="Gene3D" id="3.30.1360.70">
    <property type="entry name" value="Arginyl tRNA synthetase N-terminal domain"/>
    <property type="match status" value="1"/>
</dbReference>
<keyword evidence="4 10" id="KW-0547">Nucleotide-binding</keyword>
<dbReference type="GO" id="GO:0005524">
    <property type="term" value="F:ATP binding"/>
    <property type="evidence" value="ECO:0007669"/>
    <property type="project" value="UniProtKB-KW"/>
</dbReference>
<evidence type="ECO:0000256" key="8">
    <source>
        <dbReference type="ARBA" id="ARBA00049339"/>
    </source>
</evidence>
<keyword evidence="6 10" id="KW-0648">Protein biosynthesis</keyword>
<dbReference type="SMART" id="SM01016">
    <property type="entry name" value="Arg_tRNA_synt_N"/>
    <property type="match status" value="1"/>
</dbReference>
<comment type="caution">
    <text evidence="13">The sequence shown here is derived from an EMBL/GenBank/DDBJ whole genome shotgun (WGS) entry which is preliminary data.</text>
</comment>
<feature type="domain" description="DALR anticodon binding" evidence="11">
    <location>
        <begin position="424"/>
        <end position="531"/>
    </location>
</feature>
<dbReference type="EC" id="6.1.1.19" evidence="2 9"/>
<evidence type="ECO:0000259" key="11">
    <source>
        <dbReference type="SMART" id="SM00836"/>
    </source>
</evidence>
<dbReference type="InterPro" id="IPR035684">
    <property type="entry name" value="ArgRS_core"/>
</dbReference>
<evidence type="ECO:0000256" key="1">
    <source>
        <dbReference type="ARBA" id="ARBA00005594"/>
    </source>
</evidence>
<dbReference type="Gene3D" id="1.10.730.10">
    <property type="entry name" value="Isoleucyl-tRNA Synthetase, Domain 1"/>
    <property type="match status" value="1"/>
</dbReference>